<organism evidence="8 9">
    <name type="scientific">Helicobacter anseris</name>
    <dbReference type="NCBI Taxonomy" id="375926"/>
    <lineage>
        <taxon>Bacteria</taxon>
        <taxon>Pseudomonadati</taxon>
        <taxon>Campylobacterota</taxon>
        <taxon>Epsilonproteobacteria</taxon>
        <taxon>Campylobacterales</taxon>
        <taxon>Helicobacteraceae</taxon>
        <taxon>Helicobacter</taxon>
    </lineage>
</organism>
<feature type="domain" description="Radical SAM core" evidence="7">
    <location>
        <begin position="11"/>
        <end position="239"/>
    </location>
</feature>
<dbReference type="OrthoDB" id="9800840at2"/>
<keyword evidence="6" id="KW-0411">Iron-sulfur</keyword>
<dbReference type="InterPro" id="IPR013785">
    <property type="entry name" value="Aldolase_TIM"/>
</dbReference>
<dbReference type="PANTHER" id="PTHR43787:SF11">
    <property type="entry name" value="UPF0026 PROTEIN SLR1464"/>
    <property type="match status" value="1"/>
</dbReference>
<dbReference type="AlphaFoldDB" id="A0A3D8JA51"/>
<dbReference type="GO" id="GO:0046872">
    <property type="term" value="F:metal ion binding"/>
    <property type="evidence" value="ECO:0007669"/>
    <property type="project" value="UniProtKB-KW"/>
</dbReference>
<comment type="cofactor">
    <cofactor evidence="1">
        <name>[4Fe-4S] cluster</name>
        <dbReference type="ChEBI" id="CHEBI:49883"/>
    </cofactor>
</comment>
<keyword evidence="9" id="KW-1185">Reference proteome</keyword>
<dbReference type="Pfam" id="PF04055">
    <property type="entry name" value="Radical_SAM"/>
    <property type="match status" value="1"/>
</dbReference>
<accession>A0A3D8JA51</accession>
<proteinExistence type="predicted"/>
<evidence type="ECO:0000256" key="6">
    <source>
        <dbReference type="ARBA" id="ARBA00023014"/>
    </source>
</evidence>
<dbReference type="CDD" id="cd01335">
    <property type="entry name" value="Radical_SAM"/>
    <property type="match status" value="1"/>
</dbReference>
<gene>
    <name evidence="8" type="ORF">CQA57_01845</name>
</gene>
<dbReference type="Gene3D" id="3.20.20.70">
    <property type="entry name" value="Aldolase class I"/>
    <property type="match status" value="1"/>
</dbReference>
<keyword evidence="2" id="KW-0004">4Fe-4S</keyword>
<dbReference type="GO" id="GO:0003824">
    <property type="term" value="F:catalytic activity"/>
    <property type="evidence" value="ECO:0007669"/>
    <property type="project" value="InterPro"/>
</dbReference>
<evidence type="ECO:0000256" key="5">
    <source>
        <dbReference type="ARBA" id="ARBA00023004"/>
    </source>
</evidence>
<dbReference type="InterPro" id="IPR040084">
    <property type="entry name" value="GTPase_Obg"/>
</dbReference>
<dbReference type="Proteomes" id="UP000256695">
    <property type="component" value="Unassembled WGS sequence"/>
</dbReference>
<comment type="caution">
    <text evidence="8">The sequence shown here is derived from an EMBL/GenBank/DDBJ whole genome shotgun (WGS) entry which is preliminary data.</text>
</comment>
<keyword evidence="3" id="KW-0949">S-adenosyl-L-methionine</keyword>
<evidence type="ECO:0000256" key="4">
    <source>
        <dbReference type="ARBA" id="ARBA00022723"/>
    </source>
</evidence>
<evidence type="ECO:0000256" key="1">
    <source>
        <dbReference type="ARBA" id="ARBA00001966"/>
    </source>
</evidence>
<dbReference type="PROSITE" id="PS51918">
    <property type="entry name" value="RADICAL_SAM"/>
    <property type="match status" value="1"/>
</dbReference>
<sequence>MIFGPIYSRRFGKSLGIDLSPSQKQCNFDCLYCELEAKKAQEKMIEIVPVKEVLEQLKQRLNDDIDVLTITANGEPTLYPFLYPLMQNIKSLIPKNTKTLILSNGSKFGDKEVQKALLLFDIVKFSFDGGEQKIFSRIDRPHKSLSLDSIKQGILDFSKIYQGELVAEILFVKNINHSQEHLKTLIDFLSQVNPKRIDINTIDRPPAYKSNPLDLQELETIDLYFKKLLPHIKINTPSRNQHIQQIKIKNVDELYHLIKKRPLEVEETHKMLDQEALEMLKQLLKDKRIFIQTNNNLNFYTTKH</sequence>
<evidence type="ECO:0000313" key="9">
    <source>
        <dbReference type="Proteomes" id="UP000256695"/>
    </source>
</evidence>
<dbReference type="InterPro" id="IPR007197">
    <property type="entry name" value="rSAM"/>
</dbReference>
<keyword evidence="4" id="KW-0479">Metal-binding</keyword>
<dbReference type="InterPro" id="IPR058240">
    <property type="entry name" value="rSAM_sf"/>
</dbReference>
<dbReference type="GO" id="GO:0051539">
    <property type="term" value="F:4 iron, 4 sulfur cluster binding"/>
    <property type="evidence" value="ECO:0007669"/>
    <property type="project" value="UniProtKB-KW"/>
</dbReference>
<name>A0A3D8JA51_9HELI</name>
<dbReference type="SFLD" id="SFLDG01083">
    <property type="entry name" value="Uncharacterised_Radical_SAM_Su"/>
    <property type="match status" value="1"/>
</dbReference>
<evidence type="ECO:0000313" key="8">
    <source>
        <dbReference type="EMBL" id="RDU74349.1"/>
    </source>
</evidence>
<dbReference type="EMBL" id="NXLX01000003">
    <property type="protein sequence ID" value="RDU74349.1"/>
    <property type="molecule type" value="Genomic_DNA"/>
</dbReference>
<reference evidence="8 9" key="1">
    <citation type="submission" date="2018-04" db="EMBL/GenBank/DDBJ databases">
        <title>Novel Campyloabacter and Helicobacter Species and Strains.</title>
        <authorList>
            <person name="Mannion A.J."/>
            <person name="Shen Z."/>
            <person name="Fox J.G."/>
        </authorList>
    </citation>
    <scope>NUCLEOTIDE SEQUENCE [LARGE SCALE GENOMIC DNA]</scope>
    <source>
        <strain evidence="8 9">MIT 04-9362</strain>
    </source>
</reference>
<dbReference type="SFLD" id="SFLDS00029">
    <property type="entry name" value="Radical_SAM"/>
    <property type="match status" value="1"/>
</dbReference>
<dbReference type="PANTHER" id="PTHR43787">
    <property type="entry name" value="FEMO COFACTOR BIOSYNTHESIS PROTEIN NIFB-RELATED"/>
    <property type="match status" value="1"/>
</dbReference>
<dbReference type="SUPFAM" id="SSF102114">
    <property type="entry name" value="Radical SAM enzymes"/>
    <property type="match status" value="1"/>
</dbReference>
<keyword evidence="5" id="KW-0408">Iron</keyword>
<evidence type="ECO:0000259" key="7">
    <source>
        <dbReference type="PROSITE" id="PS51918"/>
    </source>
</evidence>
<evidence type="ECO:0000256" key="3">
    <source>
        <dbReference type="ARBA" id="ARBA00022691"/>
    </source>
</evidence>
<evidence type="ECO:0000256" key="2">
    <source>
        <dbReference type="ARBA" id="ARBA00022485"/>
    </source>
</evidence>
<protein>
    <submittedName>
        <fullName evidence="8">Radical SAM protein</fullName>
    </submittedName>
</protein>